<sequence length="135" mass="14907">MSLIRPSISFPSLIQAFIRTWYISLVFRTLVFNKLINASTSAVPPLSPSQFNILETIPGFGLHPLFSACTARASLKHSKAFSIFCFSIYSAATIAQLFGIGVLPLSTMPRNIASAFSINPFRAYPIRRTFGTRKS</sequence>
<evidence type="ECO:0000313" key="3">
    <source>
        <dbReference type="Proteomes" id="UP000187406"/>
    </source>
</evidence>
<organism evidence="2 3">
    <name type="scientific">Cephalotus follicularis</name>
    <name type="common">Albany pitcher plant</name>
    <dbReference type="NCBI Taxonomy" id="3775"/>
    <lineage>
        <taxon>Eukaryota</taxon>
        <taxon>Viridiplantae</taxon>
        <taxon>Streptophyta</taxon>
        <taxon>Embryophyta</taxon>
        <taxon>Tracheophyta</taxon>
        <taxon>Spermatophyta</taxon>
        <taxon>Magnoliopsida</taxon>
        <taxon>eudicotyledons</taxon>
        <taxon>Gunneridae</taxon>
        <taxon>Pentapetalae</taxon>
        <taxon>rosids</taxon>
        <taxon>fabids</taxon>
        <taxon>Oxalidales</taxon>
        <taxon>Cephalotaceae</taxon>
        <taxon>Cephalotus</taxon>
    </lineage>
</organism>
<reference evidence="3" key="1">
    <citation type="submission" date="2016-04" db="EMBL/GenBank/DDBJ databases">
        <title>Cephalotus genome sequencing.</title>
        <authorList>
            <person name="Fukushima K."/>
            <person name="Hasebe M."/>
            <person name="Fang X."/>
        </authorList>
    </citation>
    <scope>NUCLEOTIDE SEQUENCE [LARGE SCALE GENOMIC DNA]</scope>
    <source>
        <strain evidence="3">cv. St1</strain>
    </source>
</reference>
<feature type="transmembrane region" description="Helical" evidence="1">
    <location>
        <begin position="81"/>
        <end position="103"/>
    </location>
</feature>
<dbReference type="Proteomes" id="UP000187406">
    <property type="component" value="Unassembled WGS sequence"/>
</dbReference>
<protein>
    <submittedName>
        <fullName evidence="2">Uncharacterized protein</fullName>
    </submittedName>
</protein>
<dbReference type="EMBL" id="BDDD01003800">
    <property type="protein sequence ID" value="GAV86099.1"/>
    <property type="molecule type" value="Genomic_DNA"/>
</dbReference>
<name>A0A1Q3D0T5_CEPFO</name>
<accession>A0A1Q3D0T5</accession>
<keyword evidence="3" id="KW-1185">Reference proteome</keyword>
<feature type="transmembrane region" description="Helical" evidence="1">
    <location>
        <begin position="12"/>
        <end position="31"/>
    </location>
</feature>
<gene>
    <name evidence="2" type="ORF">CFOL_v3_29532</name>
</gene>
<comment type="caution">
    <text evidence="2">The sequence shown here is derived from an EMBL/GenBank/DDBJ whole genome shotgun (WGS) entry which is preliminary data.</text>
</comment>
<dbReference type="InParanoid" id="A0A1Q3D0T5"/>
<keyword evidence="1" id="KW-0472">Membrane</keyword>
<keyword evidence="1" id="KW-0812">Transmembrane</keyword>
<evidence type="ECO:0000256" key="1">
    <source>
        <dbReference type="SAM" id="Phobius"/>
    </source>
</evidence>
<evidence type="ECO:0000313" key="2">
    <source>
        <dbReference type="EMBL" id="GAV86099.1"/>
    </source>
</evidence>
<proteinExistence type="predicted"/>
<dbReference type="AlphaFoldDB" id="A0A1Q3D0T5"/>
<keyword evidence="1" id="KW-1133">Transmembrane helix</keyword>